<dbReference type="GO" id="GO:0006629">
    <property type="term" value="P:lipid metabolic process"/>
    <property type="evidence" value="ECO:0007669"/>
    <property type="project" value="InterPro"/>
</dbReference>
<proteinExistence type="predicted"/>
<dbReference type="EMBL" id="DVMU01000223">
    <property type="protein sequence ID" value="HIU34969.1"/>
    <property type="molecule type" value="Genomic_DNA"/>
</dbReference>
<dbReference type="Gene3D" id="3.20.20.190">
    <property type="entry name" value="Phosphatidylinositol (PI) phosphodiesterase"/>
    <property type="match status" value="1"/>
</dbReference>
<accession>A0A9D1IFC1</accession>
<sequence length="339" mass="38653">MGEPCVLPFLWQKEEELPLKFRKRHLLFCILALIVLFMWLNNTNLFANKSGTYCFLAHRGLGQTFDVSQVEWDTNTAEIIDPPEHPYLENTLESMQVAFDCGAQCVELDIQRTKDNLLAVFHDSDLQMRTNGAGSVSDWTMEELKRLDIGYGYTADGGQTYPFRGKGVGLMPEFSEVLAAFPDKELLIHLRDGDLKTAEVLWQYLQDLPESRLWQITVYGDEAGLQYLREHNGEIRVLSASRLKSALLQYELLGWTGYIPQEIQNMELHIPLRYAKFLWGWPTKFVERMASVNTKVVLVAGSGKWSEGFDTLQSLDAIPSGYTGYVWTNRIDKVNPSPA</sequence>
<organism evidence="2 3">
    <name type="scientific">Candidatus Pullichristensenella excrementigallinarum</name>
    <dbReference type="NCBI Taxonomy" id="2840907"/>
    <lineage>
        <taxon>Bacteria</taxon>
        <taxon>Bacillati</taxon>
        <taxon>Bacillota</taxon>
        <taxon>Clostridia</taxon>
        <taxon>Candidatus Pullichristensenella</taxon>
    </lineage>
</organism>
<dbReference type="PANTHER" id="PTHR43805">
    <property type="entry name" value="GLYCEROPHOSPHORYL DIESTER PHOSPHODIESTERASE"/>
    <property type="match status" value="1"/>
</dbReference>
<evidence type="ECO:0000313" key="3">
    <source>
        <dbReference type="Proteomes" id="UP000824072"/>
    </source>
</evidence>
<dbReference type="InterPro" id="IPR017946">
    <property type="entry name" value="PLC-like_Pdiesterase_TIM-brl"/>
</dbReference>
<evidence type="ECO:0000313" key="2">
    <source>
        <dbReference type="EMBL" id="HIU34969.1"/>
    </source>
</evidence>
<dbReference type="Pfam" id="PF03009">
    <property type="entry name" value="GDPD"/>
    <property type="match status" value="1"/>
</dbReference>
<name>A0A9D1IFC1_9FIRM</name>
<gene>
    <name evidence="2" type="ORF">IAB02_10435</name>
</gene>
<dbReference type="Proteomes" id="UP000824072">
    <property type="component" value="Unassembled WGS sequence"/>
</dbReference>
<protein>
    <submittedName>
        <fullName evidence="2">Glycerophosphodiester phosphodiesterase</fullName>
    </submittedName>
</protein>
<dbReference type="InterPro" id="IPR030395">
    <property type="entry name" value="GP_PDE_dom"/>
</dbReference>
<dbReference type="GO" id="GO:0008081">
    <property type="term" value="F:phosphoric diester hydrolase activity"/>
    <property type="evidence" value="ECO:0007669"/>
    <property type="project" value="InterPro"/>
</dbReference>
<dbReference type="PROSITE" id="PS51704">
    <property type="entry name" value="GP_PDE"/>
    <property type="match status" value="1"/>
</dbReference>
<feature type="domain" description="GP-PDE" evidence="1">
    <location>
        <begin position="73"/>
        <end position="338"/>
    </location>
</feature>
<dbReference type="AlphaFoldDB" id="A0A9D1IFC1"/>
<reference evidence="2" key="2">
    <citation type="journal article" date="2021" name="PeerJ">
        <title>Extensive microbial diversity within the chicken gut microbiome revealed by metagenomics and culture.</title>
        <authorList>
            <person name="Gilroy R."/>
            <person name="Ravi A."/>
            <person name="Getino M."/>
            <person name="Pursley I."/>
            <person name="Horton D.L."/>
            <person name="Alikhan N.F."/>
            <person name="Baker D."/>
            <person name="Gharbi K."/>
            <person name="Hall N."/>
            <person name="Watson M."/>
            <person name="Adriaenssens E.M."/>
            <person name="Foster-Nyarko E."/>
            <person name="Jarju S."/>
            <person name="Secka A."/>
            <person name="Antonio M."/>
            <person name="Oren A."/>
            <person name="Chaudhuri R.R."/>
            <person name="La Ragione R."/>
            <person name="Hildebrand F."/>
            <person name="Pallen M.J."/>
        </authorList>
    </citation>
    <scope>NUCLEOTIDE SEQUENCE</scope>
    <source>
        <strain evidence="2">ChiHcec3-11533</strain>
    </source>
</reference>
<evidence type="ECO:0000259" key="1">
    <source>
        <dbReference type="PROSITE" id="PS51704"/>
    </source>
</evidence>
<comment type="caution">
    <text evidence="2">The sequence shown here is derived from an EMBL/GenBank/DDBJ whole genome shotgun (WGS) entry which is preliminary data.</text>
</comment>
<dbReference type="PANTHER" id="PTHR43805:SF1">
    <property type="entry name" value="GP-PDE DOMAIN-CONTAINING PROTEIN"/>
    <property type="match status" value="1"/>
</dbReference>
<dbReference type="SUPFAM" id="SSF51695">
    <property type="entry name" value="PLC-like phosphodiesterases"/>
    <property type="match status" value="1"/>
</dbReference>
<reference evidence="2" key="1">
    <citation type="submission" date="2020-10" db="EMBL/GenBank/DDBJ databases">
        <authorList>
            <person name="Gilroy R."/>
        </authorList>
    </citation>
    <scope>NUCLEOTIDE SEQUENCE</scope>
    <source>
        <strain evidence="2">ChiHcec3-11533</strain>
    </source>
</reference>